<evidence type="ECO:0000313" key="2">
    <source>
        <dbReference type="Proteomes" id="UP000613580"/>
    </source>
</evidence>
<keyword evidence="2" id="KW-1185">Reference proteome</keyword>
<sequence>MFFYISFLRPPPTSCSSSLSITPQVANDLRTEFHESGPLDIYYSWLSVKTGEQTRPAKLTTWRGQASVYKEIPVPLPRGAAAGLWRLVLGASSIALDAENIGDKPFGVMSMPIQLGAGQSNKGKAKLQDQIERVYTFGEKRLRITEQTSFDLDKKIWDSGIGLSSWLVRNPIDDPNALRILELGAGTGIVSLVLGAMRPADEIITTDVESAMPLLRHNIAQNASPVRAEVLDWDEDAFPEGAFDILVMADVTYNTASFPSLVKTIKKAVGARIIMGYKQRDPAERELWTMLANEGIQLKHTGMVGDAIEIWTTRTDAESEGVH</sequence>
<gene>
    <name evidence="1" type="ORF">HMN09_00703000</name>
</gene>
<proteinExistence type="predicted"/>
<protein>
    <recommendedName>
        <fullName evidence="3">Methyltransferase-domain-containing protein</fullName>
    </recommendedName>
</protein>
<dbReference type="Pfam" id="PF10294">
    <property type="entry name" value="Methyltransf_16"/>
    <property type="match status" value="1"/>
</dbReference>
<organism evidence="1 2">
    <name type="scientific">Mycena chlorophos</name>
    <name type="common">Agaric fungus</name>
    <name type="synonym">Agaricus chlorophos</name>
    <dbReference type="NCBI Taxonomy" id="658473"/>
    <lineage>
        <taxon>Eukaryota</taxon>
        <taxon>Fungi</taxon>
        <taxon>Dikarya</taxon>
        <taxon>Basidiomycota</taxon>
        <taxon>Agaricomycotina</taxon>
        <taxon>Agaricomycetes</taxon>
        <taxon>Agaricomycetidae</taxon>
        <taxon>Agaricales</taxon>
        <taxon>Marasmiineae</taxon>
        <taxon>Mycenaceae</taxon>
        <taxon>Mycena</taxon>
    </lineage>
</organism>
<dbReference type="GO" id="GO:0005737">
    <property type="term" value="C:cytoplasm"/>
    <property type="evidence" value="ECO:0007669"/>
    <property type="project" value="TreeGrafter"/>
</dbReference>
<dbReference type="EMBL" id="JACAZE010000008">
    <property type="protein sequence ID" value="KAF7308539.1"/>
    <property type="molecule type" value="Genomic_DNA"/>
</dbReference>
<reference evidence="1" key="1">
    <citation type="submission" date="2020-05" db="EMBL/GenBank/DDBJ databases">
        <title>Mycena genomes resolve the evolution of fungal bioluminescence.</title>
        <authorList>
            <person name="Tsai I.J."/>
        </authorList>
    </citation>
    <scope>NUCLEOTIDE SEQUENCE</scope>
    <source>
        <strain evidence="1">110903Hualien_Pintung</strain>
    </source>
</reference>
<accession>A0A8H6T071</accession>
<name>A0A8H6T071_MYCCL</name>
<dbReference type="Gene3D" id="3.40.50.150">
    <property type="entry name" value="Vaccinia Virus protein VP39"/>
    <property type="match status" value="1"/>
</dbReference>
<dbReference type="InterPro" id="IPR019410">
    <property type="entry name" value="Methyltransf_16"/>
</dbReference>
<dbReference type="OrthoDB" id="413520at2759"/>
<dbReference type="CDD" id="cd02440">
    <property type="entry name" value="AdoMet_MTases"/>
    <property type="match status" value="1"/>
</dbReference>
<dbReference type="PANTHER" id="PTHR14614">
    <property type="entry name" value="HEPATOCELLULAR CARCINOMA-ASSOCIATED ANTIGEN"/>
    <property type="match status" value="1"/>
</dbReference>
<dbReference type="GO" id="GO:0008757">
    <property type="term" value="F:S-adenosylmethionine-dependent methyltransferase activity"/>
    <property type="evidence" value="ECO:0007669"/>
    <property type="project" value="UniProtKB-ARBA"/>
</dbReference>
<evidence type="ECO:0000313" key="1">
    <source>
        <dbReference type="EMBL" id="KAF7308539.1"/>
    </source>
</evidence>
<evidence type="ECO:0008006" key="3">
    <source>
        <dbReference type="Google" id="ProtNLM"/>
    </source>
</evidence>
<dbReference type="SUPFAM" id="SSF53335">
    <property type="entry name" value="S-adenosyl-L-methionine-dependent methyltransferases"/>
    <property type="match status" value="1"/>
</dbReference>
<dbReference type="PANTHER" id="PTHR14614:SF162">
    <property type="entry name" value="EXPRESSED PROTEIN"/>
    <property type="match status" value="1"/>
</dbReference>
<dbReference type="AlphaFoldDB" id="A0A8H6T071"/>
<dbReference type="Proteomes" id="UP000613580">
    <property type="component" value="Unassembled WGS sequence"/>
</dbReference>
<dbReference type="InterPro" id="IPR029063">
    <property type="entry name" value="SAM-dependent_MTases_sf"/>
</dbReference>
<comment type="caution">
    <text evidence="1">The sequence shown here is derived from an EMBL/GenBank/DDBJ whole genome shotgun (WGS) entry which is preliminary data.</text>
</comment>
<dbReference type="GO" id="GO:0005634">
    <property type="term" value="C:nucleus"/>
    <property type="evidence" value="ECO:0007669"/>
    <property type="project" value="TreeGrafter"/>
</dbReference>